<evidence type="ECO:0000256" key="1">
    <source>
        <dbReference type="SAM" id="Phobius"/>
    </source>
</evidence>
<comment type="caution">
    <text evidence="2">The sequence shown here is derived from an EMBL/GenBank/DDBJ whole genome shotgun (WGS) entry which is preliminary data.</text>
</comment>
<keyword evidence="1" id="KW-0472">Membrane</keyword>
<keyword evidence="1" id="KW-0812">Transmembrane</keyword>
<organism evidence="2 3">
    <name type="scientific">Xanthoceras sorbifolium</name>
    <dbReference type="NCBI Taxonomy" id="99658"/>
    <lineage>
        <taxon>Eukaryota</taxon>
        <taxon>Viridiplantae</taxon>
        <taxon>Streptophyta</taxon>
        <taxon>Embryophyta</taxon>
        <taxon>Tracheophyta</taxon>
        <taxon>Spermatophyta</taxon>
        <taxon>Magnoliopsida</taxon>
        <taxon>eudicotyledons</taxon>
        <taxon>Gunneridae</taxon>
        <taxon>Pentapetalae</taxon>
        <taxon>rosids</taxon>
        <taxon>malvids</taxon>
        <taxon>Sapindales</taxon>
        <taxon>Sapindaceae</taxon>
        <taxon>Xanthoceroideae</taxon>
        <taxon>Xanthoceras</taxon>
    </lineage>
</organism>
<protein>
    <submittedName>
        <fullName evidence="2">Uncharacterized protein</fullName>
    </submittedName>
</protein>
<dbReference type="InterPro" id="IPR011990">
    <property type="entry name" value="TPR-like_helical_dom_sf"/>
</dbReference>
<name>A0ABQ8HKF8_9ROSI</name>
<evidence type="ECO:0000313" key="2">
    <source>
        <dbReference type="EMBL" id="KAH7564821.1"/>
    </source>
</evidence>
<reference evidence="2 3" key="1">
    <citation type="submission" date="2021-02" db="EMBL/GenBank/DDBJ databases">
        <title>Plant Genome Project.</title>
        <authorList>
            <person name="Zhang R.-G."/>
        </authorList>
    </citation>
    <scope>NUCLEOTIDE SEQUENCE [LARGE SCALE GENOMIC DNA]</scope>
    <source>
        <tissue evidence="2">Leaves</tissue>
    </source>
</reference>
<dbReference type="Pfam" id="PF06552">
    <property type="entry name" value="TOM20_plant"/>
    <property type="match status" value="1"/>
</dbReference>
<dbReference type="Proteomes" id="UP000827721">
    <property type="component" value="Unassembled WGS sequence"/>
</dbReference>
<dbReference type="Gene3D" id="1.25.40.10">
    <property type="entry name" value="Tetratricopeptide repeat domain"/>
    <property type="match status" value="1"/>
</dbReference>
<keyword evidence="3" id="KW-1185">Reference proteome</keyword>
<accession>A0ABQ8HKF8</accession>
<dbReference type="EMBL" id="JAFEMO010000009">
    <property type="protein sequence ID" value="KAH7564821.1"/>
    <property type="molecule type" value="Genomic_DNA"/>
</dbReference>
<evidence type="ECO:0000313" key="3">
    <source>
        <dbReference type="Proteomes" id="UP000827721"/>
    </source>
</evidence>
<keyword evidence="1" id="KW-1133">Transmembrane helix</keyword>
<feature type="transmembrane region" description="Helical" evidence="1">
    <location>
        <begin position="74"/>
        <end position="93"/>
    </location>
</feature>
<proteinExistence type="predicted"/>
<sequence>MGWSSAGVVSVSKHAIANLEEAFMLCPSKLDTKWCLGNASTSHAFMMPQQALSEVFGAWERCYMVSFRGLAVDIALLLGVAVSTEVTILIYCFHWKLIYKSGCIRMCTSLLLFNRALDYGCFGLSTTAITCGPS</sequence>
<gene>
    <name evidence="2" type="ORF">JRO89_XS09G0033100</name>
</gene>